<evidence type="ECO:0000259" key="1">
    <source>
        <dbReference type="Pfam" id="PF13200"/>
    </source>
</evidence>
<dbReference type="Proteomes" id="UP000230935">
    <property type="component" value="Unassembled WGS sequence"/>
</dbReference>
<organism evidence="2 3">
    <name type="scientific">Candidatus Buchananbacteria bacterium CG10_big_fil_rev_8_21_14_0_10_42_9</name>
    <dbReference type="NCBI Taxonomy" id="1974526"/>
    <lineage>
        <taxon>Bacteria</taxon>
        <taxon>Candidatus Buchananiibacteriota</taxon>
    </lineage>
</organism>
<dbReference type="Pfam" id="PF13200">
    <property type="entry name" value="DUF4015"/>
    <property type="match status" value="1"/>
</dbReference>
<dbReference type="InterPro" id="IPR025275">
    <property type="entry name" value="DUF4015"/>
</dbReference>
<gene>
    <name evidence="2" type="ORF">COT81_00995</name>
</gene>
<evidence type="ECO:0000313" key="3">
    <source>
        <dbReference type="Proteomes" id="UP000230935"/>
    </source>
</evidence>
<accession>A0A2H0W278</accession>
<comment type="caution">
    <text evidence="2">The sequence shown here is derived from an EMBL/GenBank/DDBJ whole genome shotgun (WGS) entry which is preliminary data.</text>
</comment>
<proteinExistence type="predicted"/>
<dbReference type="InterPro" id="IPR017853">
    <property type="entry name" value="GH"/>
</dbReference>
<evidence type="ECO:0000313" key="2">
    <source>
        <dbReference type="EMBL" id="PIS05458.1"/>
    </source>
</evidence>
<feature type="domain" description="DUF4015" evidence="1">
    <location>
        <begin position="37"/>
        <end position="343"/>
    </location>
</feature>
<dbReference type="Gene3D" id="3.20.20.80">
    <property type="entry name" value="Glycosidases"/>
    <property type="match status" value="1"/>
</dbReference>
<reference evidence="3" key="1">
    <citation type="submission" date="2017-09" db="EMBL/GenBank/DDBJ databases">
        <title>Depth-based differentiation of microbial function through sediment-hosted aquifers and enrichment of novel symbionts in the deep terrestrial subsurface.</title>
        <authorList>
            <person name="Probst A.J."/>
            <person name="Ladd B."/>
            <person name="Jarett J.K."/>
            <person name="Geller-Mcgrath D.E."/>
            <person name="Sieber C.M.K."/>
            <person name="Emerson J.B."/>
            <person name="Anantharaman K."/>
            <person name="Thomas B.C."/>
            <person name="Malmstrom R."/>
            <person name="Stieglmeier M."/>
            <person name="Klingl A."/>
            <person name="Woyke T."/>
            <person name="Ryan C.M."/>
            <person name="Banfield J.F."/>
        </authorList>
    </citation>
    <scope>NUCLEOTIDE SEQUENCE [LARGE SCALE GENOMIC DNA]</scope>
</reference>
<protein>
    <submittedName>
        <fullName evidence="2">GTP-binding protein</fullName>
    </submittedName>
</protein>
<sequence length="351" mass="40001">MGFILFLILPAVLIFNLAFGVGLHTTVELPEPVIVKGIYMTGYTAASKARRENLFGLIDSTELNAVVIDIKDYTGKILYDSKIPIVNRLGSKFVLIRDLPDLLDELDKRNIYAIARIAVFQDPFLAQVKPEWAVQTKSGGVWRDYKGLSWVDPGNQEVWDYNIAIAKEAVDLGFKEINFDYIRYPSDGNLQTIQYPYQDGHELDKNEVIGNFFEYTSNKMKSRPAYLSADLFGMTLWRDDGLNIGQTIEAAAPHFDYISPMVYPSHYPDGFEGFANPAEHPYEIVYRSLVRASLDGQRAKIRPWLQDFDLGAVYNQDKLLAQIQATYDSGWESWYFWSAANTYTTSAFKRD</sequence>
<name>A0A2H0W278_9BACT</name>
<dbReference type="SUPFAM" id="SSF51445">
    <property type="entry name" value="(Trans)glycosidases"/>
    <property type="match status" value="1"/>
</dbReference>
<dbReference type="AlphaFoldDB" id="A0A2H0W278"/>
<dbReference type="EMBL" id="PEZZ01000006">
    <property type="protein sequence ID" value="PIS05458.1"/>
    <property type="molecule type" value="Genomic_DNA"/>
</dbReference>